<dbReference type="SUPFAM" id="SSF48403">
    <property type="entry name" value="Ankyrin repeat"/>
    <property type="match status" value="2"/>
</dbReference>
<dbReference type="InterPro" id="IPR002110">
    <property type="entry name" value="Ankyrin_rpt"/>
</dbReference>
<dbReference type="Gene3D" id="1.10.510.10">
    <property type="entry name" value="Transferase(Phosphotransferase) domain 1"/>
    <property type="match status" value="1"/>
</dbReference>
<dbReference type="SMART" id="SM00248">
    <property type="entry name" value="ANK"/>
    <property type="match status" value="5"/>
</dbReference>
<dbReference type="InterPro" id="IPR011009">
    <property type="entry name" value="Kinase-like_dom_sf"/>
</dbReference>
<evidence type="ECO:0000259" key="2">
    <source>
        <dbReference type="PROSITE" id="PS50011"/>
    </source>
</evidence>
<feature type="compositionally biased region" description="Pro residues" evidence="1">
    <location>
        <begin position="1102"/>
        <end position="1111"/>
    </location>
</feature>
<dbReference type="PANTHER" id="PTHR24133:SF40">
    <property type="entry name" value="ANKYRIN REPEAT DOMAIN 44"/>
    <property type="match status" value="1"/>
</dbReference>
<reference evidence="3" key="1">
    <citation type="submission" date="2023-06" db="EMBL/GenBank/DDBJ databases">
        <title>Genome-scale phylogeny and comparative genomics of the fungal order Sordariales.</title>
        <authorList>
            <consortium name="Lawrence Berkeley National Laboratory"/>
            <person name="Hensen N."/>
            <person name="Bonometti L."/>
            <person name="Westerberg I."/>
            <person name="Brannstrom I.O."/>
            <person name="Guillou S."/>
            <person name="Cros-Aarteil S."/>
            <person name="Calhoun S."/>
            <person name="Haridas S."/>
            <person name="Kuo A."/>
            <person name="Mondo S."/>
            <person name="Pangilinan J."/>
            <person name="Riley R."/>
            <person name="LaButti K."/>
            <person name="Andreopoulos B."/>
            <person name="Lipzen A."/>
            <person name="Chen C."/>
            <person name="Yanf M."/>
            <person name="Daum C."/>
            <person name="Ng V."/>
            <person name="Clum A."/>
            <person name="Steindorff A."/>
            <person name="Ohm R."/>
            <person name="Martin F."/>
            <person name="Silar P."/>
            <person name="Natvig D."/>
            <person name="Lalanne C."/>
            <person name="Gautier V."/>
            <person name="Ament-velasquez S.L."/>
            <person name="Kruys A."/>
            <person name="Hutchinson M.I."/>
            <person name="Powell A.J."/>
            <person name="Barry K."/>
            <person name="Miller A.N."/>
            <person name="Grigoriev I.V."/>
            <person name="Debuchy R."/>
            <person name="Gladieux P."/>
            <person name="Thoren M.H."/>
            <person name="Johannesson H."/>
        </authorList>
    </citation>
    <scope>NUCLEOTIDE SEQUENCE</scope>
    <source>
        <strain evidence="3">SMH2392-1A</strain>
    </source>
</reference>
<comment type="caution">
    <text evidence="3">The sequence shown here is derived from an EMBL/GenBank/DDBJ whole genome shotgun (WGS) entry which is preliminary data.</text>
</comment>
<dbReference type="SUPFAM" id="SSF56112">
    <property type="entry name" value="Protein kinase-like (PK-like)"/>
    <property type="match status" value="1"/>
</dbReference>
<feature type="domain" description="Protein kinase" evidence="2">
    <location>
        <begin position="82"/>
        <end position="366"/>
    </location>
</feature>
<dbReference type="EMBL" id="JAUIRO010000001">
    <property type="protein sequence ID" value="KAK0734631.1"/>
    <property type="molecule type" value="Genomic_DNA"/>
</dbReference>
<dbReference type="CDD" id="cd00180">
    <property type="entry name" value="PKc"/>
    <property type="match status" value="1"/>
</dbReference>
<dbReference type="Proteomes" id="UP001172101">
    <property type="component" value="Unassembled WGS sequence"/>
</dbReference>
<dbReference type="PROSITE" id="PS50011">
    <property type="entry name" value="PROTEIN_KINASE_DOM"/>
    <property type="match status" value="1"/>
</dbReference>
<evidence type="ECO:0000313" key="3">
    <source>
        <dbReference type="EMBL" id="KAK0734631.1"/>
    </source>
</evidence>
<dbReference type="GO" id="GO:0005524">
    <property type="term" value="F:ATP binding"/>
    <property type="evidence" value="ECO:0007669"/>
    <property type="project" value="InterPro"/>
</dbReference>
<keyword evidence="4" id="KW-1185">Reference proteome</keyword>
<dbReference type="RefSeq" id="XP_060303508.1">
    <property type="nucleotide sequence ID" value="XM_060446947.1"/>
</dbReference>
<sequence length="1111" mass="122128">MSSLVYPSAFAAEDQTSATADSTVTAESKAVVAPTLSSAAPAVQLTDGLAALLCHASFLGEGLRRYNGRQSTFSNPQHHGRIVEKTRIGAGLSFIVHRVILEASDGPGKTVVIKTVRDDQDRQGQWQDVLLEIRALMHKPIHYHPNIVRLLDIRWDSSTDTGSPFPALVQEFAAFGTLDKIQKDLRPLPFSIKQKLCYDVGRGLSIIHACGMVHGDLKHENVLVFANRYAEPSNQPFTAKLADFGGTVMDMSRDGTGTHRVRMHTFPYEAPEIGDKLSADGAKKTDAFSYGIFSLATAALRYNLRGNPAHRALDRALARMRGLDAVQAHLYADIKDKANAAILDDAEHERGPPGQQRIALDKTGFVIGSMGDDYDAQINLPGFRPDLPHPPAMRATGFTEQQSTAIAIVCRVHEAFTVQNPDPEEIRFKRYLRWGIERGFRHCIDEAKSLIETSNADDAAKSEWNRLSRNAIASYRMGTSSTGMLFFRAPQLLGNWSVKHMEDPELLEAKIEQILGPSYGSCLWINAPAERSPDDPAISLRGEGQNRFDRIYVNKWGHGLLHMAASLGRLEMLKHLYEMYTCDLNLQAQRTRDTPLVCACRSAWLDCVLYCLEKGADPDGHEYTGDPPLHCISSFSSEGEMEEVVSRLVHAGADLEKSSDRKRGLYVADWDETLGLKVTPLGRAVFMQSLPAVRVLLKHGTNPLEKRPEIGIWLSPIELAVILTLPDILEELLDALDRTNPKQDQDVLDECAMLEMARMEKLAEFDVLSMQSRVVRCGAHYKDWLRRTMAILSARSQRLSKTSPALAGQQRHPPGRQMCEEIRLGNVEIVEILLDLGHPVEGSPGCRPIEVAVLENTSTSSNCLLAEARLCLSPITPLLFLYLLDKTDGPVDPVDQPSPLAWAIGSGYYDLADLLISRGAGQSLNCLHSRAGGASDLSSLLGLMTEQHKPANLRGVKYLAALHNRKDSMIRLSPLAIRSFNGIGISVIHTLVANMSGQGSSHGQISASILQSVLEMFPDPPSLGDLYVHKEATTPLGFAVMAGHMEAFDQLMASEYRRGWNETMYISQVDTSTPPTAMKPRQQKQADGAAKSDGETGMMASPSPPARCHPA</sequence>
<dbReference type="InterPro" id="IPR036770">
    <property type="entry name" value="Ankyrin_rpt-contain_sf"/>
</dbReference>
<evidence type="ECO:0000256" key="1">
    <source>
        <dbReference type="SAM" id="MobiDB-lite"/>
    </source>
</evidence>
<accession>A0AA40EEL2</accession>
<dbReference type="PROSITE" id="PS00108">
    <property type="entry name" value="PROTEIN_KINASE_ST"/>
    <property type="match status" value="1"/>
</dbReference>
<dbReference type="GO" id="GO:0004672">
    <property type="term" value="F:protein kinase activity"/>
    <property type="evidence" value="ECO:0007669"/>
    <property type="project" value="InterPro"/>
</dbReference>
<dbReference type="Gene3D" id="1.25.40.20">
    <property type="entry name" value="Ankyrin repeat-containing domain"/>
    <property type="match status" value="2"/>
</dbReference>
<dbReference type="InterPro" id="IPR052391">
    <property type="entry name" value="E3_Ligase-Neurotoxin"/>
</dbReference>
<dbReference type="InterPro" id="IPR000719">
    <property type="entry name" value="Prot_kinase_dom"/>
</dbReference>
<dbReference type="Pfam" id="PF00069">
    <property type="entry name" value="Pkinase"/>
    <property type="match status" value="1"/>
</dbReference>
<feature type="region of interest" description="Disordered" evidence="1">
    <location>
        <begin position="1070"/>
        <end position="1111"/>
    </location>
</feature>
<protein>
    <recommendedName>
        <fullName evidence="2">Protein kinase domain-containing protein</fullName>
    </recommendedName>
</protein>
<dbReference type="GeneID" id="85330217"/>
<name>A0AA40EEL2_9PEZI</name>
<organism evidence="3 4">
    <name type="scientific">Lasiosphaeria miniovina</name>
    <dbReference type="NCBI Taxonomy" id="1954250"/>
    <lineage>
        <taxon>Eukaryota</taxon>
        <taxon>Fungi</taxon>
        <taxon>Dikarya</taxon>
        <taxon>Ascomycota</taxon>
        <taxon>Pezizomycotina</taxon>
        <taxon>Sordariomycetes</taxon>
        <taxon>Sordariomycetidae</taxon>
        <taxon>Sordariales</taxon>
        <taxon>Lasiosphaeriaceae</taxon>
        <taxon>Lasiosphaeria</taxon>
    </lineage>
</organism>
<dbReference type="PANTHER" id="PTHR24133">
    <property type="entry name" value="ANKYRIN DOMAIN-CONTAINING"/>
    <property type="match status" value="1"/>
</dbReference>
<dbReference type="SMART" id="SM00220">
    <property type="entry name" value="S_TKc"/>
    <property type="match status" value="1"/>
</dbReference>
<proteinExistence type="predicted"/>
<dbReference type="AlphaFoldDB" id="A0AA40EEL2"/>
<dbReference type="InterPro" id="IPR008271">
    <property type="entry name" value="Ser/Thr_kinase_AS"/>
</dbReference>
<dbReference type="Pfam" id="PF12796">
    <property type="entry name" value="Ank_2"/>
    <property type="match status" value="1"/>
</dbReference>
<evidence type="ECO:0000313" key="4">
    <source>
        <dbReference type="Proteomes" id="UP001172101"/>
    </source>
</evidence>
<gene>
    <name evidence="3" type="ORF">B0T26DRAFT_798427</name>
</gene>